<dbReference type="AlphaFoldDB" id="A0A6T2ETG0"/>
<name>A0A6T2ETG0_9EUGL</name>
<dbReference type="EMBL" id="HBJA01108534">
    <property type="protein sequence ID" value="CAE0826229.1"/>
    <property type="molecule type" value="Transcribed_RNA"/>
</dbReference>
<evidence type="ECO:0000256" key="1">
    <source>
        <dbReference type="SAM" id="MobiDB-lite"/>
    </source>
</evidence>
<dbReference type="EMBL" id="HBJA01108525">
    <property type="protein sequence ID" value="CAE0826223.1"/>
    <property type="molecule type" value="Transcribed_RNA"/>
</dbReference>
<reference evidence="3" key="1">
    <citation type="submission" date="2021-01" db="EMBL/GenBank/DDBJ databases">
        <authorList>
            <person name="Corre E."/>
            <person name="Pelletier E."/>
            <person name="Niang G."/>
            <person name="Scheremetjew M."/>
            <person name="Finn R."/>
            <person name="Kale V."/>
            <person name="Holt S."/>
            <person name="Cochrane G."/>
            <person name="Meng A."/>
            <person name="Brown T."/>
            <person name="Cohen L."/>
        </authorList>
    </citation>
    <scope>NUCLEOTIDE SEQUENCE</scope>
    <source>
        <strain evidence="3">CCMP1594</strain>
    </source>
</reference>
<dbReference type="EMBL" id="HBJA01108531">
    <property type="protein sequence ID" value="CAE0826228.1"/>
    <property type="molecule type" value="Transcribed_RNA"/>
</dbReference>
<gene>
    <name evidence="2" type="ORF">EGYM00163_LOCUS37475</name>
    <name evidence="3" type="ORF">EGYM00163_LOCUS37480</name>
    <name evidence="4" type="ORF">EGYM00163_LOCUS37481</name>
</gene>
<organism evidence="3">
    <name type="scientific">Eutreptiella gymnastica</name>
    <dbReference type="NCBI Taxonomy" id="73025"/>
    <lineage>
        <taxon>Eukaryota</taxon>
        <taxon>Discoba</taxon>
        <taxon>Euglenozoa</taxon>
        <taxon>Euglenida</taxon>
        <taxon>Spirocuta</taxon>
        <taxon>Euglenophyceae</taxon>
        <taxon>Eutreptiales</taxon>
        <taxon>Eutreptiaceae</taxon>
        <taxon>Eutreptiella</taxon>
    </lineage>
</organism>
<protein>
    <submittedName>
        <fullName evidence="3">Uncharacterized protein</fullName>
    </submittedName>
</protein>
<evidence type="ECO:0000313" key="2">
    <source>
        <dbReference type="EMBL" id="CAE0826223.1"/>
    </source>
</evidence>
<sequence>MQINVRTKLQKQRHNFVAGRGAKRPCQESPQNTALDASAKTKTRGCGVGILRNCLSDVKPFRTFNSFPFPHKAATHHCNPFCITPWCSCAEKPMDTITAA</sequence>
<evidence type="ECO:0000313" key="4">
    <source>
        <dbReference type="EMBL" id="CAE0826229.1"/>
    </source>
</evidence>
<proteinExistence type="predicted"/>
<feature type="region of interest" description="Disordered" evidence="1">
    <location>
        <begin position="1"/>
        <end position="35"/>
    </location>
</feature>
<accession>A0A6T2ETG0</accession>
<evidence type="ECO:0000313" key="3">
    <source>
        <dbReference type="EMBL" id="CAE0826228.1"/>
    </source>
</evidence>